<dbReference type="AlphaFoldDB" id="A0AAV2FRP6"/>
<name>A0AAV2FRP6_9ROSI</name>
<sequence>MGDVAIDSGVGERGAIVEPVDEDIGGSGPAGERVVDVENFRNGELQVLDDGVGRVGIRIGVKNGLEEND</sequence>
<protein>
    <submittedName>
        <fullName evidence="1">Uncharacterized protein</fullName>
    </submittedName>
</protein>
<evidence type="ECO:0000313" key="2">
    <source>
        <dbReference type="Proteomes" id="UP001497516"/>
    </source>
</evidence>
<accession>A0AAV2FRP6</accession>
<gene>
    <name evidence="1" type="ORF">LTRI10_LOCUS41129</name>
</gene>
<evidence type="ECO:0000313" key="1">
    <source>
        <dbReference type="EMBL" id="CAL1401046.1"/>
    </source>
</evidence>
<keyword evidence="2" id="KW-1185">Reference proteome</keyword>
<organism evidence="1 2">
    <name type="scientific">Linum trigynum</name>
    <dbReference type="NCBI Taxonomy" id="586398"/>
    <lineage>
        <taxon>Eukaryota</taxon>
        <taxon>Viridiplantae</taxon>
        <taxon>Streptophyta</taxon>
        <taxon>Embryophyta</taxon>
        <taxon>Tracheophyta</taxon>
        <taxon>Spermatophyta</taxon>
        <taxon>Magnoliopsida</taxon>
        <taxon>eudicotyledons</taxon>
        <taxon>Gunneridae</taxon>
        <taxon>Pentapetalae</taxon>
        <taxon>rosids</taxon>
        <taxon>fabids</taxon>
        <taxon>Malpighiales</taxon>
        <taxon>Linaceae</taxon>
        <taxon>Linum</taxon>
    </lineage>
</organism>
<dbReference type="EMBL" id="OZ034820">
    <property type="protein sequence ID" value="CAL1401046.1"/>
    <property type="molecule type" value="Genomic_DNA"/>
</dbReference>
<proteinExistence type="predicted"/>
<dbReference type="Proteomes" id="UP001497516">
    <property type="component" value="Chromosome 7"/>
</dbReference>
<reference evidence="1 2" key="1">
    <citation type="submission" date="2024-04" db="EMBL/GenBank/DDBJ databases">
        <authorList>
            <person name="Fracassetti M."/>
        </authorList>
    </citation>
    <scope>NUCLEOTIDE SEQUENCE [LARGE SCALE GENOMIC DNA]</scope>
</reference>